<accession>A0A813K063</accession>
<dbReference type="EMBL" id="CAJNNW010027320">
    <property type="protein sequence ID" value="CAE8690773.1"/>
    <property type="molecule type" value="Genomic_DNA"/>
</dbReference>
<keyword evidence="3" id="KW-0812">Transmembrane</keyword>
<dbReference type="GO" id="GO:0016020">
    <property type="term" value="C:membrane"/>
    <property type="evidence" value="ECO:0007669"/>
    <property type="project" value="UniProtKB-SubCell"/>
</dbReference>
<protein>
    <submittedName>
        <fullName evidence="7">Uncharacterized protein</fullName>
    </submittedName>
</protein>
<dbReference type="InterPro" id="IPR007248">
    <property type="entry name" value="Mpv17_PMP22"/>
</dbReference>
<comment type="subcellular location">
    <subcellularLocation>
        <location evidence="1">Membrane</location>
        <topology evidence="1">Multi-pass membrane protein</topology>
    </subcellularLocation>
</comment>
<reference evidence="7" key="1">
    <citation type="submission" date="2021-02" db="EMBL/GenBank/DDBJ databases">
        <authorList>
            <person name="Dougan E. K."/>
            <person name="Rhodes N."/>
            <person name="Thang M."/>
            <person name="Chan C."/>
        </authorList>
    </citation>
    <scope>NUCLEOTIDE SEQUENCE</scope>
</reference>
<organism evidence="7 8">
    <name type="scientific">Polarella glacialis</name>
    <name type="common">Dinoflagellate</name>
    <dbReference type="NCBI Taxonomy" id="89957"/>
    <lineage>
        <taxon>Eukaryota</taxon>
        <taxon>Sar</taxon>
        <taxon>Alveolata</taxon>
        <taxon>Dinophyceae</taxon>
        <taxon>Suessiales</taxon>
        <taxon>Suessiaceae</taxon>
        <taxon>Polarella</taxon>
    </lineage>
</organism>
<evidence type="ECO:0000313" key="7">
    <source>
        <dbReference type="EMBL" id="CAE8690773.1"/>
    </source>
</evidence>
<keyword evidence="5" id="KW-0472">Membrane</keyword>
<comment type="caution">
    <text evidence="7">The sequence shown here is derived from an EMBL/GenBank/DDBJ whole genome shotgun (WGS) entry which is preliminary data.</text>
</comment>
<evidence type="ECO:0000256" key="3">
    <source>
        <dbReference type="ARBA" id="ARBA00022692"/>
    </source>
</evidence>
<dbReference type="PANTHER" id="PTHR11266:SF17">
    <property type="entry name" value="PROTEIN MPV17"/>
    <property type="match status" value="1"/>
</dbReference>
<dbReference type="GO" id="GO:0005737">
    <property type="term" value="C:cytoplasm"/>
    <property type="evidence" value="ECO:0007669"/>
    <property type="project" value="TreeGrafter"/>
</dbReference>
<evidence type="ECO:0000256" key="4">
    <source>
        <dbReference type="ARBA" id="ARBA00022989"/>
    </source>
</evidence>
<evidence type="ECO:0000256" key="1">
    <source>
        <dbReference type="ARBA" id="ARBA00004141"/>
    </source>
</evidence>
<proteinExistence type="inferred from homology"/>
<sequence length="134" mass="14224">MLGRCLRGAAAAYDRALTRRPLLVKMVTSGAIVSSSDITVQALAGGTYDPVRSAIVGIGYGGLCFAPVLHFVTNTWARILPSMGILSVGFKALVDCITSFPFNLSAGIGIQLMSRKQELSYDIIVDHLSCCSLL</sequence>
<dbReference type="Proteomes" id="UP000626109">
    <property type="component" value="Unassembled WGS sequence"/>
</dbReference>
<evidence type="ECO:0000256" key="2">
    <source>
        <dbReference type="ARBA" id="ARBA00006824"/>
    </source>
</evidence>
<evidence type="ECO:0000313" key="8">
    <source>
        <dbReference type="Proteomes" id="UP000626109"/>
    </source>
</evidence>
<comment type="similarity">
    <text evidence="2 6">Belongs to the peroxisomal membrane protein PXMP2/4 family.</text>
</comment>
<keyword evidence="4" id="KW-1133">Transmembrane helix</keyword>
<evidence type="ECO:0000256" key="6">
    <source>
        <dbReference type="RuleBase" id="RU363053"/>
    </source>
</evidence>
<gene>
    <name evidence="7" type="ORF">PGLA2088_LOCUS27104</name>
</gene>
<name>A0A813K063_POLGL</name>
<dbReference type="PANTHER" id="PTHR11266">
    <property type="entry name" value="PEROXISOMAL MEMBRANE PROTEIN 2, PXMP2 MPV17"/>
    <property type="match status" value="1"/>
</dbReference>
<evidence type="ECO:0000256" key="5">
    <source>
        <dbReference type="ARBA" id="ARBA00023136"/>
    </source>
</evidence>
<dbReference type="AlphaFoldDB" id="A0A813K063"/>